<accession>A0A0F7LBQ8</accession>
<protein>
    <submittedName>
        <fullName evidence="1">Uncharacterized protein</fullName>
    </submittedName>
</protein>
<name>A0A0F7LBQ8_9VIRU</name>
<sequence length="50" mass="5528">MKLFPPLSKAFEVEPIIHLPTILDPSLNVVFVTLQLFNILSGLSHLPLSS</sequence>
<reference evidence="1" key="1">
    <citation type="journal article" date="2015" name="Front. Microbiol.">
        <title>Combining genomic sequencing methods to explore viral diversity and reveal potential virus-host interactions.</title>
        <authorList>
            <person name="Chow C.E."/>
            <person name="Winget D.M."/>
            <person name="White R.A.III."/>
            <person name="Hallam S.J."/>
            <person name="Suttle C.A."/>
        </authorList>
    </citation>
    <scope>NUCLEOTIDE SEQUENCE</scope>
    <source>
        <strain evidence="1">Oxic3_1</strain>
    </source>
</reference>
<organism evidence="1">
    <name type="scientific">uncultured marine virus</name>
    <dbReference type="NCBI Taxonomy" id="186617"/>
    <lineage>
        <taxon>Viruses</taxon>
        <taxon>environmental samples</taxon>
    </lineage>
</organism>
<dbReference type="EMBL" id="KR029607">
    <property type="protein sequence ID" value="AKH48641.1"/>
    <property type="molecule type" value="Genomic_DNA"/>
</dbReference>
<evidence type="ECO:0000313" key="1">
    <source>
        <dbReference type="EMBL" id="AKH48641.1"/>
    </source>
</evidence>
<proteinExistence type="predicted"/>
<reference evidence="1" key="2">
    <citation type="submission" date="2015-03" db="EMBL/GenBank/DDBJ databases">
        <authorList>
            <person name="Chow C.-E.T."/>
            <person name="Winget D.M."/>
            <person name="White R.A.III."/>
            <person name="Hallam S.J."/>
            <person name="Suttle C.A."/>
        </authorList>
    </citation>
    <scope>NUCLEOTIDE SEQUENCE</scope>
    <source>
        <strain evidence="1">Oxic3_1</strain>
    </source>
</reference>